<dbReference type="InParanoid" id="A0A061FUD6"/>
<gene>
    <name evidence="2" type="ORF">TCM_043016</name>
</gene>
<evidence type="ECO:0000313" key="2">
    <source>
        <dbReference type="EMBL" id="EOY18419.1"/>
    </source>
</evidence>
<feature type="region of interest" description="Disordered" evidence="1">
    <location>
        <begin position="104"/>
        <end position="145"/>
    </location>
</feature>
<name>A0A061FUD6_THECC</name>
<accession>A0A061FUD6</accession>
<feature type="compositionally biased region" description="Polar residues" evidence="1">
    <location>
        <begin position="289"/>
        <end position="302"/>
    </location>
</feature>
<feature type="compositionally biased region" description="Polar residues" evidence="1">
    <location>
        <begin position="263"/>
        <end position="279"/>
    </location>
</feature>
<reference evidence="2 3" key="1">
    <citation type="journal article" date="2013" name="Genome Biol.">
        <title>The genome sequence of the most widely cultivated cacao type and its use to identify candidate genes regulating pod color.</title>
        <authorList>
            <person name="Motamayor J.C."/>
            <person name="Mockaitis K."/>
            <person name="Schmutz J."/>
            <person name="Haiminen N."/>
            <person name="Iii D.L."/>
            <person name="Cornejo O."/>
            <person name="Findley S.D."/>
            <person name="Zheng P."/>
            <person name="Utro F."/>
            <person name="Royaert S."/>
            <person name="Saski C."/>
            <person name="Jenkins J."/>
            <person name="Podicheti R."/>
            <person name="Zhao M."/>
            <person name="Scheffler B.E."/>
            <person name="Stack J.C."/>
            <person name="Feltus F.A."/>
            <person name="Mustiga G.M."/>
            <person name="Amores F."/>
            <person name="Phillips W."/>
            <person name="Marelli J.P."/>
            <person name="May G.D."/>
            <person name="Shapiro H."/>
            <person name="Ma J."/>
            <person name="Bustamante C.D."/>
            <person name="Schnell R.J."/>
            <person name="Main D."/>
            <person name="Gilbert D."/>
            <person name="Parida L."/>
            <person name="Kuhn D.N."/>
        </authorList>
    </citation>
    <scope>NUCLEOTIDE SEQUENCE [LARGE SCALE GENOMIC DNA]</scope>
    <source>
        <strain evidence="3">cv. Matina 1-6</strain>
    </source>
</reference>
<feature type="region of interest" description="Disordered" evidence="1">
    <location>
        <begin position="263"/>
        <end position="342"/>
    </location>
</feature>
<dbReference type="HOGENOM" id="CLU_812351_0_0_1"/>
<feature type="compositionally biased region" description="Polar residues" evidence="1">
    <location>
        <begin position="110"/>
        <end position="127"/>
    </location>
</feature>
<proteinExistence type="predicted"/>
<dbReference type="EMBL" id="CM001888">
    <property type="protein sequence ID" value="EOY18419.1"/>
    <property type="molecule type" value="Genomic_DNA"/>
</dbReference>
<evidence type="ECO:0000313" key="3">
    <source>
        <dbReference type="Proteomes" id="UP000026915"/>
    </source>
</evidence>
<organism evidence="2 3">
    <name type="scientific">Theobroma cacao</name>
    <name type="common">Cacao</name>
    <name type="synonym">Cocoa</name>
    <dbReference type="NCBI Taxonomy" id="3641"/>
    <lineage>
        <taxon>Eukaryota</taxon>
        <taxon>Viridiplantae</taxon>
        <taxon>Streptophyta</taxon>
        <taxon>Embryophyta</taxon>
        <taxon>Tracheophyta</taxon>
        <taxon>Spermatophyta</taxon>
        <taxon>Magnoliopsida</taxon>
        <taxon>eudicotyledons</taxon>
        <taxon>Gunneridae</taxon>
        <taxon>Pentapetalae</taxon>
        <taxon>rosids</taxon>
        <taxon>malvids</taxon>
        <taxon>Malvales</taxon>
        <taxon>Malvaceae</taxon>
        <taxon>Byttnerioideae</taxon>
        <taxon>Theobroma</taxon>
    </lineage>
</organism>
<feature type="region of interest" description="Disordered" evidence="1">
    <location>
        <begin position="1"/>
        <end position="88"/>
    </location>
</feature>
<sequence>MSHSPQESPPKDAYPESGKPPTEVHSPQESPPKDAYPESGKPPAKVHSPQESPPKDAYPESGRPPAVVLPVHPNIPPTTKEYPIPSGADVPNIAEPVVAYPDPSYHPVQANVSSKAGNPPGSLSASNPPDGYPQAPASPKVTPSSEKEIKFDSCVGILFLSCYDCELEQLPHPADAKSTGVSLSEFLYNGNLEEHLTRNFLLGKRLLVTGKSSNKNQKPVEIGEFQEGKTMSRSFQGSIPEGVDQPSRDAVEGPEEMISYQNQAPQHLQSQTDQASSELVSGEQHRPNDNQPQRSALASPTDTGEPVAAAPKMVLHPRPLPPSPEPNRRHPPSRRCSCCSIL</sequence>
<keyword evidence="3" id="KW-1185">Reference proteome</keyword>
<feature type="region of interest" description="Disordered" evidence="1">
    <location>
        <begin position="214"/>
        <end position="250"/>
    </location>
</feature>
<protein>
    <submittedName>
        <fullName evidence="2">Uncharacterized protein</fullName>
    </submittedName>
</protein>
<dbReference type="Proteomes" id="UP000026915">
    <property type="component" value="Chromosome 10"/>
</dbReference>
<evidence type="ECO:0000256" key="1">
    <source>
        <dbReference type="SAM" id="MobiDB-lite"/>
    </source>
</evidence>
<dbReference type="AlphaFoldDB" id="A0A061FUD6"/>
<dbReference type="Gramene" id="EOY18419">
    <property type="protein sequence ID" value="EOY18419"/>
    <property type="gene ID" value="TCM_043016"/>
</dbReference>